<comment type="caution">
    <text evidence="2">The sequence shown here is derived from an EMBL/GenBank/DDBJ whole genome shotgun (WGS) entry which is preliminary data.</text>
</comment>
<proteinExistence type="predicted"/>
<dbReference type="EMBL" id="SCEB01008316">
    <property type="protein sequence ID" value="RXM91566.1"/>
    <property type="molecule type" value="Genomic_DNA"/>
</dbReference>
<keyword evidence="1" id="KW-0732">Signal</keyword>
<keyword evidence="3" id="KW-1185">Reference proteome</keyword>
<evidence type="ECO:0000313" key="2">
    <source>
        <dbReference type="EMBL" id="RXM91566.1"/>
    </source>
</evidence>
<gene>
    <name evidence="2" type="ORF">EOD39_21046</name>
</gene>
<sequence>MEFRRRRDFPVTLVTGVLSVLMLGVCSVSASESVKVPSSVNCTVGQDCILNYTFNVTAGGGCDLDKSRN</sequence>
<dbReference type="AlphaFoldDB" id="A0A444UTT5"/>
<accession>A0A444UTT5</accession>
<feature type="chain" id="PRO_5018977566" evidence="1">
    <location>
        <begin position="31"/>
        <end position="69"/>
    </location>
</feature>
<name>A0A444UTT5_ACIRT</name>
<dbReference type="Proteomes" id="UP000289886">
    <property type="component" value="Unassembled WGS sequence"/>
</dbReference>
<evidence type="ECO:0000313" key="3">
    <source>
        <dbReference type="Proteomes" id="UP000289886"/>
    </source>
</evidence>
<organism evidence="2 3">
    <name type="scientific">Acipenser ruthenus</name>
    <name type="common">Sterlet sturgeon</name>
    <dbReference type="NCBI Taxonomy" id="7906"/>
    <lineage>
        <taxon>Eukaryota</taxon>
        <taxon>Metazoa</taxon>
        <taxon>Chordata</taxon>
        <taxon>Craniata</taxon>
        <taxon>Vertebrata</taxon>
        <taxon>Euteleostomi</taxon>
        <taxon>Actinopterygii</taxon>
        <taxon>Chondrostei</taxon>
        <taxon>Acipenseriformes</taxon>
        <taxon>Acipenseridae</taxon>
        <taxon>Acipenser</taxon>
    </lineage>
</organism>
<feature type="signal peptide" evidence="1">
    <location>
        <begin position="1"/>
        <end position="30"/>
    </location>
</feature>
<evidence type="ECO:0000256" key="1">
    <source>
        <dbReference type="SAM" id="SignalP"/>
    </source>
</evidence>
<reference evidence="2 3" key="1">
    <citation type="submission" date="2019-01" db="EMBL/GenBank/DDBJ databases">
        <title>Draft Genome and Complete Hox-Cluster Characterization of the Sterlet Sturgeon (Acipenser ruthenus).</title>
        <authorList>
            <person name="Wei Q."/>
        </authorList>
    </citation>
    <scope>NUCLEOTIDE SEQUENCE [LARGE SCALE GENOMIC DNA]</scope>
    <source>
        <strain evidence="2">WHYD16114868_AA</strain>
        <tissue evidence="2">Blood</tissue>
    </source>
</reference>
<protein>
    <submittedName>
        <fullName evidence="2">Uncharacterized protein</fullName>
    </submittedName>
</protein>